<feature type="coiled-coil region" evidence="1">
    <location>
        <begin position="88"/>
        <end position="129"/>
    </location>
</feature>
<organism evidence="2">
    <name type="scientific">Ditylum brightwellii</name>
    <dbReference type="NCBI Taxonomy" id="49249"/>
    <lineage>
        <taxon>Eukaryota</taxon>
        <taxon>Sar</taxon>
        <taxon>Stramenopiles</taxon>
        <taxon>Ochrophyta</taxon>
        <taxon>Bacillariophyta</taxon>
        <taxon>Mediophyceae</taxon>
        <taxon>Lithodesmiophycidae</taxon>
        <taxon>Lithodesmiales</taxon>
        <taxon>Lithodesmiaceae</taxon>
        <taxon>Ditylum</taxon>
    </lineage>
</organism>
<evidence type="ECO:0000313" key="2">
    <source>
        <dbReference type="EMBL" id="CAE4592579.1"/>
    </source>
</evidence>
<name>A0A7S4QTC0_9STRA</name>
<accession>A0A7S4QTC0</accession>
<sequence length="319" mass="35593">MMGDEFETSTMSTIGSNKQLVSDVVGVPTIIETSGSRKQNLFSACPSVCSCSCSESSRTSRGGANRKSQYMRHRTLEKELIAHLRAELGQTKAELESNQALVKKLLEENQELRTKTNSVNAQANDLLEEAERVSLPRGVQEPTIKKLRGSLGPIQRLQFEVRSTDNVAQATANRRDANEDAENDKTLTKETMIDIDLTDDLSSVNIMYNRSRAGQHKLLERKNSHAHTVGSSTFNQDESTRTLMTIEVPFEEENTRSLRGMARASFRSSFGGKEKKLVSPDELLWDNNPLGLGAHQGTKERDNLTSSRNNFWSFIPNVL</sequence>
<gene>
    <name evidence="2" type="ORF">DBRI00130_LOCUS7251</name>
</gene>
<dbReference type="EMBL" id="HBNS01008967">
    <property type="protein sequence ID" value="CAE4592579.1"/>
    <property type="molecule type" value="Transcribed_RNA"/>
</dbReference>
<protein>
    <submittedName>
        <fullName evidence="2">Uncharacterized protein</fullName>
    </submittedName>
</protein>
<reference evidence="2" key="1">
    <citation type="submission" date="2021-01" db="EMBL/GenBank/DDBJ databases">
        <authorList>
            <person name="Corre E."/>
            <person name="Pelletier E."/>
            <person name="Niang G."/>
            <person name="Scheremetjew M."/>
            <person name="Finn R."/>
            <person name="Kale V."/>
            <person name="Holt S."/>
            <person name="Cochrane G."/>
            <person name="Meng A."/>
            <person name="Brown T."/>
            <person name="Cohen L."/>
        </authorList>
    </citation>
    <scope>NUCLEOTIDE SEQUENCE</scope>
    <source>
        <strain evidence="2">GSO104</strain>
    </source>
</reference>
<keyword evidence="1" id="KW-0175">Coiled coil</keyword>
<proteinExistence type="predicted"/>
<evidence type="ECO:0000256" key="1">
    <source>
        <dbReference type="SAM" id="Coils"/>
    </source>
</evidence>
<dbReference type="AlphaFoldDB" id="A0A7S4QTC0"/>